<evidence type="ECO:0000313" key="1">
    <source>
        <dbReference type="EMBL" id="KGN61608.1"/>
    </source>
</evidence>
<reference evidence="1 2" key="3">
    <citation type="journal article" date="2010" name="BMC Genomics">
        <title>Transcriptome sequencing and comparative analysis of cucumber flowers with different sex types.</title>
        <authorList>
            <person name="Guo S."/>
            <person name="Zheng Y."/>
            <person name="Joung J.G."/>
            <person name="Liu S."/>
            <person name="Zhang Z."/>
            <person name="Crasta O.R."/>
            <person name="Sobral B.W."/>
            <person name="Xu Y."/>
            <person name="Huang S."/>
            <person name="Fei Z."/>
        </authorList>
    </citation>
    <scope>NUCLEOTIDE SEQUENCE [LARGE SCALE GENOMIC DNA]</scope>
    <source>
        <strain evidence="2">cv. 9930</strain>
    </source>
</reference>
<evidence type="ECO:0000313" key="2">
    <source>
        <dbReference type="Proteomes" id="UP000029981"/>
    </source>
</evidence>
<reference evidence="1 2" key="4">
    <citation type="journal article" date="2011" name="BMC Genomics">
        <title>RNA-Seq improves annotation of protein-coding genes in the cucumber genome.</title>
        <authorList>
            <person name="Li Z."/>
            <person name="Zhang Z."/>
            <person name="Yan P."/>
            <person name="Huang S."/>
            <person name="Fei Z."/>
            <person name="Lin K."/>
        </authorList>
    </citation>
    <scope>NUCLEOTIDE SEQUENCE [LARGE SCALE GENOMIC DNA]</scope>
    <source>
        <strain evidence="2">cv. 9930</strain>
    </source>
</reference>
<dbReference type="Proteomes" id="UP000029981">
    <property type="component" value="Chromosome 2"/>
</dbReference>
<reference evidence="1 2" key="2">
    <citation type="journal article" date="2009" name="PLoS ONE">
        <title>An integrated genetic and cytogenetic map of the cucumber genome.</title>
        <authorList>
            <person name="Ren Y."/>
            <person name="Zhang Z."/>
            <person name="Liu J."/>
            <person name="Staub J.E."/>
            <person name="Han Y."/>
            <person name="Cheng Z."/>
            <person name="Li X."/>
            <person name="Lu J."/>
            <person name="Miao H."/>
            <person name="Kang H."/>
            <person name="Xie B."/>
            <person name="Gu X."/>
            <person name="Wang X."/>
            <person name="Du Y."/>
            <person name="Jin W."/>
            <person name="Huang S."/>
        </authorList>
    </citation>
    <scope>NUCLEOTIDE SEQUENCE [LARGE SCALE GENOMIC DNA]</scope>
    <source>
        <strain evidence="2">cv. 9930</strain>
    </source>
</reference>
<keyword evidence="2" id="KW-1185">Reference proteome</keyword>
<reference evidence="1 2" key="1">
    <citation type="journal article" date="2009" name="Nat. Genet.">
        <title>The genome of the cucumber, Cucumis sativus L.</title>
        <authorList>
            <person name="Huang S."/>
            <person name="Li R."/>
            <person name="Zhang Z."/>
            <person name="Li L."/>
            <person name="Gu X."/>
            <person name="Fan W."/>
            <person name="Lucas W.J."/>
            <person name="Wang X."/>
            <person name="Xie B."/>
            <person name="Ni P."/>
            <person name="Ren Y."/>
            <person name="Zhu H."/>
            <person name="Li J."/>
            <person name="Lin K."/>
            <person name="Jin W."/>
            <person name="Fei Z."/>
            <person name="Li G."/>
            <person name="Staub J."/>
            <person name="Kilian A."/>
            <person name="van der Vossen E.A."/>
            <person name="Wu Y."/>
            <person name="Guo J."/>
            <person name="He J."/>
            <person name="Jia Z."/>
            <person name="Ren Y."/>
            <person name="Tian G."/>
            <person name="Lu Y."/>
            <person name="Ruan J."/>
            <person name="Qian W."/>
            <person name="Wang M."/>
            <person name="Huang Q."/>
            <person name="Li B."/>
            <person name="Xuan Z."/>
            <person name="Cao J."/>
            <person name="Asan"/>
            <person name="Wu Z."/>
            <person name="Zhang J."/>
            <person name="Cai Q."/>
            <person name="Bai Y."/>
            <person name="Zhao B."/>
            <person name="Han Y."/>
            <person name="Li Y."/>
            <person name="Li X."/>
            <person name="Wang S."/>
            <person name="Shi Q."/>
            <person name="Liu S."/>
            <person name="Cho W.K."/>
            <person name="Kim J.Y."/>
            <person name="Xu Y."/>
            <person name="Heller-Uszynska K."/>
            <person name="Miao H."/>
            <person name="Cheng Z."/>
            <person name="Zhang S."/>
            <person name="Wu J."/>
            <person name="Yang Y."/>
            <person name="Kang H."/>
            <person name="Li M."/>
            <person name="Liang H."/>
            <person name="Ren X."/>
            <person name="Shi Z."/>
            <person name="Wen M."/>
            <person name="Jian M."/>
            <person name="Yang H."/>
            <person name="Zhang G."/>
            <person name="Yang Z."/>
            <person name="Chen R."/>
            <person name="Liu S."/>
            <person name="Li J."/>
            <person name="Ma L."/>
            <person name="Liu H."/>
            <person name="Zhou Y."/>
            <person name="Zhao J."/>
            <person name="Fang X."/>
            <person name="Li G."/>
            <person name="Fang L."/>
            <person name="Li Y."/>
            <person name="Liu D."/>
            <person name="Zheng H."/>
            <person name="Zhang Y."/>
            <person name="Qin N."/>
            <person name="Li Z."/>
            <person name="Yang G."/>
            <person name="Yang S."/>
            <person name="Bolund L."/>
            <person name="Kristiansen K."/>
            <person name="Zheng H."/>
            <person name="Li S."/>
            <person name="Zhang X."/>
            <person name="Yang H."/>
            <person name="Wang J."/>
            <person name="Sun R."/>
            <person name="Zhang B."/>
            <person name="Jiang S."/>
            <person name="Wang J."/>
            <person name="Du Y."/>
            <person name="Li S."/>
        </authorList>
    </citation>
    <scope>NUCLEOTIDE SEQUENCE [LARGE SCALE GENOMIC DNA]</scope>
    <source>
        <strain evidence="2">cv. 9930</strain>
    </source>
</reference>
<dbReference type="EMBL" id="CM002923">
    <property type="protein sequence ID" value="KGN61608.1"/>
    <property type="molecule type" value="Genomic_DNA"/>
</dbReference>
<name>A0A0A0LIJ0_CUCSA</name>
<proteinExistence type="predicted"/>
<organism evidence="1 2">
    <name type="scientific">Cucumis sativus</name>
    <name type="common">Cucumber</name>
    <dbReference type="NCBI Taxonomy" id="3659"/>
    <lineage>
        <taxon>Eukaryota</taxon>
        <taxon>Viridiplantae</taxon>
        <taxon>Streptophyta</taxon>
        <taxon>Embryophyta</taxon>
        <taxon>Tracheophyta</taxon>
        <taxon>Spermatophyta</taxon>
        <taxon>Magnoliopsida</taxon>
        <taxon>eudicotyledons</taxon>
        <taxon>Gunneridae</taxon>
        <taxon>Pentapetalae</taxon>
        <taxon>rosids</taxon>
        <taxon>fabids</taxon>
        <taxon>Cucurbitales</taxon>
        <taxon>Cucurbitaceae</taxon>
        <taxon>Benincaseae</taxon>
        <taxon>Cucumis</taxon>
    </lineage>
</organism>
<dbReference type="Gramene" id="KGN61608">
    <property type="protein sequence ID" value="KGN61608"/>
    <property type="gene ID" value="Csa_2G177200"/>
</dbReference>
<gene>
    <name evidence="1" type="ORF">Csa_2G177200</name>
</gene>
<protein>
    <submittedName>
        <fullName evidence="1">Uncharacterized protein</fullName>
    </submittedName>
</protein>
<sequence length="82" mass="9417">MKNRRGLELDLVLSCGVLDKIEDIRLISEENNLDTGSIEMKYKMLKKCNLKTILVLRLLKTKDEIEGSQSYLGVMSVETRDK</sequence>
<dbReference type="AlphaFoldDB" id="A0A0A0LIJ0"/>
<accession>A0A0A0LIJ0</accession>